<feature type="transmembrane region" description="Helical" evidence="1">
    <location>
        <begin position="77"/>
        <end position="99"/>
    </location>
</feature>
<evidence type="ECO:0000313" key="4">
    <source>
        <dbReference type="Proteomes" id="UP000663850"/>
    </source>
</evidence>
<dbReference type="PANTHER" id="PTHR12250">
    <property type="entry name" value="PHOSPHATIDYLINOSITOL GLYCAN, CLASS N"/>
    <property type="match status" value="1"/>
</dbReference>
<keyword evidence="1" id="KW-0337">GPI-anchor biosynthesis</keyword>
<reference evidence="3" key="1">
    <citation type="submission" date="2021-01" db="EMBL/GenBank/DDBJ databases">
        <authorList>
            <person name="Kaushik A."/>
        </authorList>
    </citation>
    <scope>NUCLEOTIDE SEQUENCE</scope>
    <source>
        <strain evidence="3">Type strain: AG8-Rh-89/</strain>
    </source>
</reference>
<dbReference type="UniPathway" id="UPA00196"/>
<protein>
    <recommendedName>
        <fullName evidence="1">GPI ethanolamine phosphate transferase 1</fullName>
        <ecNumber evidence="1">2.-.-.-</ecNumber>
    </recommendedName>
</protein>
<feature type="transmembrane region" description="Helical" evidence="1">
    <location>
        <begin position="38"/>
        <end position="56"/>
    </location>
</feature>
<dbReference type="GO" id="GO:0051377">
    <property type="term" value="F:mannose-ethanolamine phosphotransferase activity"/>
    <property type="evidence" value="ECO:0007669"/>
    <property type="project" value="UniProtKB-UniRule"/>
</dbReference>
<dbReference type="GO" id="GO:0005789">
    <property type="term" value="C:endoplasmic reticulum membrane"/>
    <property type="evidence" value="ECO:0007669"/>
    <property type="project" value="UniProtKB-SubCell"/>
</dbReference>
<accession>A0A8H3AZ70</accession>
<feature type="transmembrane region" description="Helical" evidence="1">
    <location>
        <begin position="141"/>
        <end position="164"/>
    </location>
</feature>
<keyword evidence="1" id="KW-0256">Endoplasmic reticulum</keyword>
<dbReference type="Pfam" id="PF04987">
    <property type="entry name" value="PigN"/>
    <property type="match status" value="1"/>
</dbReference>
<keyword evidence="1" id="KW-1133">Transmembrane helix</keyword>
<dbReference type="GO" id="GO:0006506">
    <property type="term" value="P:GPI anchor biosynthetic process"/>
    <property type="evidence" value="ECO:0007669"/>
    <property type="project" value="UniProtKB-UniPathway"/>
</dbReference>
<keyword evidence="1" id="KW-0472">Membrane</keyword>
<comment type="function">
    <text evidence="1">Ethanolamine phosphate transferase involved in glycosylphosphatidylinositol-anchor biosynthesis. Transfers ethanolamine phosphate to the first alpha-1,4-linked mannose of the glycosylphosphatidylinositol precursor of GPI-anchor.</text>
</comment>
<keyword evidence="1" id="KW-0808">Transferase</keyword>
<dbReference type="PANTHER" id="PTHR12250:SF0">
    <property type="entry name" value="GPI ETHANOLAMINE PHOSPHATE TRANSFERASE 1"/>
    <property type="match status" value="1"/>
</dbReference>
<dbReference type="InterPro" id="IPR007070">
    <property type="entry name" value="GPI_EtnP_transferase_1"/>
</dbReference>
<dbReference type="EC" id="2.-.-.-" evidence="1"/>
<dbReference type="InterPro" id="IPR017852">
    <property type="entry name" value="GPI_EtnP_transferase_1_C"/>
</dbReference>
<evidence type="ECO:0000313" key="3">
    <source>
        <dbReference type="EMBL" id="CAE6444121.1"/>
    </source>
</evidence>
<evidence type="ECO:0000259" key="2">
    <source>
        <dbReference type="Pfam" id="PF04987"/>
    </source>
</evidence>
<comment type="caution">
    <text evidence="1">Lacks conserved residue(s) required for the propagation of feature annotation.</text>
</comment>
<feature type="transmembrane region" description="Helical" evidence="1">
    <location>
        <begin position="242"/>
        <end position="262"/>
    </location>
</feature>
<proteinExistence type="inferred from homology"/>
<evidence type="ECO:0000256" key="1">
    <source>
        <dbReference type="RuleBase" id="RU367138"/>
    </source>
</evidence>
<keyword evidence="1" id="KW-0812">Transmembrane</keyword>
<comment type="similarity">
    <text evidence="1">Belongs to the PIGG/PIGN/PIGO family. PIGN subfamily.</text>
</comment>
<gene>
    <name evidence="3" type="ORF">RDB_LOCUS33563</name>
</gene>
<sequence>MANKPRHWVDFTQEPHSEVCTSGVEPFVVSTESNRPEYSLGSGAIITLGLAGDVLVKAELGGKAFSLSSLVHRPKGFVQVQMLLIVGALLTAISSIRSLQNKEGLPILNQSAGWIILVSSVVLPIFLQPSIPSSTSKLQQYFLAFGPLFVLLSISTEGLFYASFSLTLSLWVEVEARLHQLSENAPPKRISPKPAKRNIGWRAEALSRTLDEDQEERPKVTKTSARIPRSSRGLIGADVRRALFFLFFVQVAFFGAANVASVS</sequence>
<comment type="caution">
    <text evidence="3">The sequence shown here is derived from an EMBL/GenBank/DDBJ whole genome shotgun (WGS) entry which is preliminary data.</text>
</comment>
<comment type="pathway">
    <text evidence="1">Glycolipid biosynthesis; glycosylphosphatidylinositol-anchor biosynthesis.</text>
</comment>
<dbReference type="EMBL" id="CAJMWZ010001879">
    <property type="protein sequence ID" value="CAE6444121.1"/>
    <property type="molecule type" value="Genomic_DNA"/>
</dbReference>
<dbReference type="Proteomes" id="UP000663850">
    <property type="component" value="Unassembled WGS sequence"/>
</dbReference>
<feature type="domain" description="GPI ethanolamine phosphate transferase 1 C-terminal" evidence="2">
    <location>
        <begin position="39"/>
        <end position="263"/>
    </location>
</feature>
<comment type="subcellular location">
    <subcellularLocation>
        <location evidence="1">Endoplasmic reticulum membrane</location>
        <topology evidence="1">Multi-pass membrane protein</topology>
    </subcellularLocation>
</comment>
<dbReference type="AlphaFoldDB" id="A0A8H3AZ70"/>
<organism evidence="3 4">
    <name type="scientific">Rhizoctonia solani</name>
    <dbReference type="NCBI Taxonomy" id="456999"/>
    <lineage>
        <taxon>Eukaryota</taxon>
        <taxon>Fungi</taxon>
        <taxon>Dikarya</taxon>
        <taxon>Basidiomycota</taxon>
        <taxon>Agaricomycotina</taxon>
        <taxon>Agaricomycetes</taxon>
        <taxon>Cantharellales</taxon>
        <taxon>Ceratobasidiaceae</taxon>
        <taxon>Rhizoctonia</taxon>
    </lineage>
</organism>
<name>A0A8H3AZ70_9AGAM</name>
<feature type="transmembrane region" description="Helical" evidence="1">
    <location>
        <begin position="111"/>
        <end position="129"/>
    </location>
</feature>